<organism evidence="1 2">
    <name type="scientific">Ancylobacter dichloromethanicus</name>
    <dbReference type="NCBI Taxonomy" id="518825"/>
    <lineage>
        <taxon>Bacteria</taxon>
        <taxon>Pseudomonadati</taxon>
        <taxon>Pseudomonadota</taxon>
        <taxon>Alphaproteobacteria</taxon>
        <taxon>Hyphomicrobiales</taxon>
        <taxon>Xanthobacteraceae</taxon>
        <taxon>Ancylobacter</taxon>
    </lineage>
</organism>
<keyword evidence="2" id="KW-1185">Reference proteome</keyword>
<proteinExistence type="predicted"/>
<dbReference type="Proteomes" id="UP001143370">
    <property type="component" value="Unassembled WGS sequence"/>
</dbReference>
<dbReference type="AlphaFoldDB" id="A0A9W6JDY4"/>
<evidence type="ECO:0000313" key="1">
    <source>
        <dbReference type="EMBL" id="GLK74661.1"/>
    </source>
</evidence>
<reference evidence="1" key="2">
    <citation type="submission" date="2023-01" db="EMBL/GenBank/DDBJ databases">
        <authorList>
            <person name="Sun Q."/>
            <person name="Evtushenko L."/>
        </authorList>
    </citation>
    <scope>NUCLEOTIDE SEQUENCE</scope>
    <source>
        <strain evidence="1">VKM B-2484</strain>
    </source>
</reference>
<accession>A0A9W6JDY4</accession>
<protein>
    <submittedName>
        <fullName evidence="1">Uncharacterized protein</fullName>
    </submittedName>
</protein>
<gene>
    <name evidence="1" type="ORF">GCM10017643_47800</name>
</gene>
<name>A0A9W6JDY4_9HYPH</name>
<dbReference type="RefSeq" id="WP_213376052.1">
    <property type="nucleotide sequence ID" value="NZ_BSFJ01000049.1"/>
</dbReference>
<comment type="caution">
    <text evidence="1">The sequence shown here is derived from an EMBL/GenBank/DDBJ whole genome shotgun (WGS) entry which is preliminary data.</text>
</comment>
<dbReference type="EMBL" id="BSFJ01000049">
    <property type="protein sequence ID" value="GLK74661.1"/>
    <property type="molecule type" value="Genomic_DNA"/>
</dbReference>
<evidence type="ECO:0000313" key="2">
    <source>
        <dbReference type="Proteomes" id="UP001143370"/>
    </source>
</evidence>
<sequence length="163" mass="18470">MSLLTPKIGGPLSERSFTSDQVALLTGISPEKQRTLRSRDLIPFEGDVEPIRRERSRLVTWNIVMKWALLAEVTKFGIDTKSAANFANAECFDNMAYVDFSREGEPPLYAFCRPKAGDPESFKDVTTGSGEIAFDDSRFWGRFFFGIDYSELQRTVLKRLEAL</sequence>
<reference evidence="1" key="1">
    <citation type="journal article" date="2014" name="Int. J. Syst. Evol. Microbiol.">
        <title>Complete genome sequence of Corynebacterium casei LMG S-19264T (=DSM 44701T), isolated from a smear-ripened cheese.</title>
        <authorList>
            <consortium name="US DOE Joint Genome Institute (JGI-PGF)"/>
            <person name="Walter F."/>
            <person name="Albersmeier A."/>
            <person name="Kalinowski J."/>
            <person name="Ruckert C."/>
        </authorList>
    </citation>
    <scope>NUCLEOTIDE SEQUENCE</scope>
    <source>
        <strain evidence="1">VKM B-2484</strain>
    </source>
</reference>